<dbReference type="Gene3D" id="2.40.70.10">
    <property type="entry name" value="Acid Proteases"/>
    <property type="match status" value="2"/>
</dbReference>
<dbReference type="SUPFAM" id="SSF50630">
    <property type="entry name" value="Acid proteases"/>
    <property type="match status" value="1"/>
</dbReference>
<dbReference type="PROSITE" id="PS51767">
    <property type="entry name" value="PEPTIDASE_A1"/>
    <property type="match status" value="1"/>
</dbReference>
<keyword evidence="6" id="KW-1185">Reference proteome</keyword>
<feature type="compositionally biased region" description="Basic residues" evidence="2">
    <location>
        <begin position="1"/>
        <end position="10"/>
    </location>
</feature>
<evidence type="ECO:0000256" key="1">
    <source>
        <dbReference type="ARBA" id="ARBA00007447"/>
    </source>
</evidence>
<dbReference type="InterPro" id="IPR033121">
    <property type="entry name" value="PEPTIDASE_A1"/>
</dbReference>
<dbReference type="CDD" id="cd05471">
    <property type="entry name" value="pepsin_like"/>
    <property type="match status" value="1"/>
</dbReference>
<name>A0AAD7I5U2_9AGAR</name>
<feature type="compositionally biased region" description="Basic and acidic residues" evidence="2">
    <location>
        <begin position="596"/>
        <end position="613"/>
    </location>
</feature>
<dbReference type="GO" id="GO:0006508">
    <property type="term" value="P:proteolysis"/>
    <property type="evidence" value="ECO:0007669"/>
    <property type="project" value="UniProtKB-KW"/>
</dbReference>
<evidence type="ECO:0000259" key="4">
    <source>
        <dbReference type="PROSITE" id="PS51767"/>
    </source>
</evidence>
<dbReference type="AlphaFoldDB" id="A0AAD7I5U2"/>
<keyword evidence="3" id="KW-0472">Membrane</keyword>
<keyword evidence="5" id="KW-0378">Hydrolase</keyword>
<dbReference type="InterPro" id="IPR001461">
    <property type="entry name" value="Aspartic_peptidase_A1"/>
</dbReference>
<accession>A0AAD7I5U2</accession>
<evidence type="ECO:0000313" key="5">
    <source>
        <dbReference type="EMBL" id="KAJ7735796.1"/>
    </source>
</evidence>
<feature type="compositionally biased region" description="Low complexity" evidence="2">
    <location>
        <begin position="666"/>
        <end position="682"/>
    </location>
</feature>
<comment type="similarity">
    <text evidence="1">Belongs to the peptidase A1 family.</text>
</comment>
<dbReference type="PANTHER" id="PTHR47966">
    <property type="entry name" value="BETA-SITE APP-CLEAVING ENZYME, ISOFORM A-RELATED"/>
    <property type="match status" value="1"/>
</dbReference>
<dbReference type="PANTHER" id="PTHR47966:SF57">
    <property type="entry name" value="PEPTIDASE A1 DOMAIN-CONTAINING PROTEIN"/>
    <property type="match status" value="1"/>
</dbReference>
<feature type="region of interest" description="Disordered" evidence="2">
    <location>
        <begin position="1"/>
        <end position="25"/>
    </location>
</feature>
<dbReference type="InterPro" id="IPR034164">
    <property type="entry name" value="Pepsin-like_dom"/>
</dbReference>
<dbReference type="PRINTS" id="PR00792">
    <property type="entry name" value="PEPSIN"/>
</dbReference>
<evidence type="ECO:0000313" key="6">
    <source>
        <dbReference type="Proteomes" id="UP001215598"/>
    </source>
</evidence>
<dbReference type="InterPro" id="IPR021109">
    <property type="entry name" value="Peptidase_aspartic_dom_sf"/>
</dbReference>
<keyword evidence="3" id="KW-1133">Transmembrane helix</keyword>
<organism evidence="5 6">
    <name type="scientific">Mycena metata</name>
    <dbReference type="NCBI Taxonomy" id="1033252"/>
    <lineage>
        <taxon>Eukaryota</taxon>
        <taxon>Fungi</taxon>
        <taxon>Dikarya</taxon>
        <taxon>Basidiomycota</taxon>
        <taxon>Agaricomycotina</taxon>
        <taxon>Agaricomycetes</taxon>
        <taxon>Agaricomycetidae</taxon>
        <taxon>Agaricales</taxon>
        <taxon>Marasmiineae</taxon>
        <taxon>Mycenaceae</taxon>
        <taxon>Mycena</taxon>
    </lineage>
</organism>
<feature type="region of interest" description="Disordered" evidence="2">
    <location>
        <begin position="592"/>
        <end position="682"/>
    </location>
</feature>
<evidence type="ECO:0000256" key="2">
    <source>
        <dbReference type="SAM" id="MobiDB-lite"/>
    </source>
</evidence>
<dbReference type="Pfam" id="PF00026">
    <property type="entry name" value="Asp"/>
    <property type="match status" value="1"/>
</dbReference>
<protein>
    <submittedName>
        <fullName evidence="5">Acid protease</fullName>
    </submittedName>
</protein>
<keyword evidence="3" id="KW-0812">Transmembrane</keyword>
<evidence type="ECO:0000256" key="3">
    <source>
        <dbReference type="SAM" id="Phobius"/>
    </source>
</evidence>
<sequence length="682" mass="72101">MPLKTVKRPRNLVPRDSEGSGGPDGIVLPLQYVSQGPYDISYTLPILLGSDPSSLQNLSLQIDTGSSDLWVASSSCSSSDCSSTPHYDPTAASSTSQSFNITYLVGDVSGPIVWDTVTVGGYGVSNQALAAANLVDHEPLESQFSGVLGLALPSNSIIASEIPPIVGDAPDGAVWMSNLFSITPASLAPAERFISIALERPGSPTVPSILGIGRHPAALVPDPSKVEYDILYAPSSDGPRFWKAAVRGITVYTNDTRLPIKLGPGVSGAFPSAVLDTGVPLILTTKAVADAIYGAIGIGPAADNFYYMPCTTPLNMTVTLDDRDEIALHPLDLSTTPPAGSPYPNSCIGLIQTSADATLENPMSGIGDMVFGVPFMRNVYTVLAYDIPNADGTFPTGGGDTSASTSSLHDINDPTIHPRLGLLGLTNPTVALDEFHRVRVLNQPLGDSGGGTPSSSSGSHKQNVGIDVLIGLASFVGLCVLLFGLRWLVVRRNLRRGADDGRDLSARDVKSGRDLALGLGGYQLARRSPRTEDDGLPTEDELRQRRYEAYLHSMHTVSTDRTQIEPSGDEGYIVKDGLFNNEPIHAIHPDALPISPRDHSPLLREEESVSPERTRHRTTLSVNRPLLPDLEAGGGSEEPMSLSMAGVGTARHSTAFARGRSLSGNDPSLHRPSGSSSRSPDP</sequence>
<gene>
    <name evidence="5" type="ORF">B0H16DRAFT_1326882</name>
</gene>
<proteinExistence type="inferred from homology"/>
<feature type="domain" description="Peptidase A1" evidence="4">
    <location>
        <begin position="42"/>
        <end position="395"/>
    </location>
</feature>
<dbReference type="Proteomes" id="UP001215598">
    <property type="component" value="Unassembled WGS sequence"/>
</dbReference>
<dbReference type="GO" id="GO:0004190">
    <property type="term" value="F:aspartic-type endopeptidase activity"/>
    <property type="evidence" value="ECO:0007669"/>
    <property type="project" value="InterPro"/>
</dbReference>
<keyword evidence="5" id="KW-0645">Protease</keyword>
<comment type="caution">
    <text evidence="5">The sequence shown here is derived from an EMBL/GenBank/DDBJ whole genome shotgun (WGS) entry which is preliminary data.</text>
</comment>
<dbReference type="EMBL" id="JARKIB010000125">
    <property type="protein sequence ID" value="KAJ7735796.1"/>
    <property type="molecule type" value="Genomic_DNA"/>
</dbReference>
<feature type="transmembrane region" description="Helical" evidence="3">
    <location>
        <begin position="468"/>
        <end position="489"/>
    </location>
</feature>
<reference evidence="5" key="1">
    <citation type="submission" date="2023-03" db="EMBL/GenBank/DDBJ databases">
        <title>Massive genome expansion in bonnet fungi (Mycena s.s.) driven by repeated elements and novel gene families across ecological guilds.</title>
        <authorList>
            <consortium name="Lawrence Berkeley National Laboratory"/>
            <person name="Harder C.B."/>
            <person name="Miyauchi S."/>
            <person name="Viragh M."/>
            <person name="Kuo A."/>
            <person name="Thoen E."/>
            <person name="Andreopoulos B."/>
            <person name="Lu D."/>
            <person name="Skrede I."/>
            <person name="Drula E."/>
            <person name="Henrissat B."/>
            <person name="Morin E."/>
            <person name="Kohler A."/>
            <person name="Barry K."/>
            <person name="LaButti K."/>
            <person name="Morin E."/>
            <person name="Salamov A."/>
            <person name="Lipzen A."/>
            <person name="Mereny Z."/>
            <person name="Hegedus B."/>
            <person name="Baldrian P."/>
            <person name="Stursova M."/>
            <person name="Weitz H."/>
            <person name="Taylor A."/>
            <person name="Grigoriev I.V."/>
            <person name="Nagy L.G."/>
            <person name="Martin F."/>
            <person name="Kauserud H."/>
        </authorList>
    </citation>
    <scope>NUCLEOTIDE SEQUENCE</scope>
    <source>
        <strain evidence="5">CBHHK182m</strain>
    </source>
</reference>